<dbReference type="CDD" id="cd00077">
    <property type="entry name" value="HDc"/>
    <property type="match status" value="1"/>
</dbReference>
<dbReference type="InterPro" id="IPR008984">
    <property type="entry name" value="SMAD_FHA_dom_sf"/>
</dbReference>
<dbReference type="Pfam" id="PF13487">
    <property type="entry name" value="HD_5"/>
    <property type="match status" value="1"/>
</dbReference>
<sequence length="641" mass="71849">MQHTRIVPESASPVMAYLEVTGTGTVFPLHEEVLIGRDPQDSLASDRFLCIPEHTVSRRHARIRLRSGAYFVEDLHSFNGTFVLGQRLQPGAWHPLHDGDELSVASALIVFHSLLTPDRESIPTVIKQTVDATQYAKVLELPPDAAHVDVQLTIRKLHAMAQVGIAVGAVTNSATLIEKIMNLIFELFPLAERAFIMLTKNRGEAPVPVAARRRDGAIEDAEQLRISRTIVDEVLNKKLSILSVDTLADRYFGSQESIVDQAIRSVMCVPLLLEGEVLGLIQVDTSSDPYAFKGQDLEMLTGVCAETAVALKNFQLYSDIERLLDGFVRASVQAIEERDPVTAGHSFRVAHYAETLAKAVDRADGNELRHIAFTKDQVREIRYAALLHDFGKVGVREHVLRKEKKLHHADMRLLEQRFKYACACLEREAYRQLAERQCERELGITAFREEKRRIEQDLHEEFARLDEFLSAIRRANEPAISYTEAPRELDAILDYTYRERDGACVPLLEQHEHLALGVSKGCLTADERLQIESHVADSYSFLILIPWTHDLAGVPAIAHGHHEKLDGSGYPMGLRGGQISIQTRILTICDIYDALTAGDRPYKKAVPLEQALELLDGECRAGHIDSRLFKVFVESKVWATT</sequence>
<dbReference type="Gene3D" id="3.30.450.40">
    <property type="match status" value="1"/>
</dbReference>
<dbReference type="PANTHER" id="PTHR43155">
    <property type="entry name" value="CYCLIC DI-GMP PHOSPHODIESTERASE PA4108-RELATED"/>
    <property type="match status" value="1"/>
</dbReference>
<dbReference type="Proteomes" id="UP000648984">
    <property type="component" value="Unassembled WGS sequence"/>
</dbReference>
<dbReference type="PROSITE" id="PS51832">
    <property type="entry name" value="HD_GYP"/>
    <property type="match status" value="1"/>
</dbReference>
<feature type="domain" description="HD-GYP" evidence="2">
    <location>
        <begin position="320"/>
        <end position="641"/>
    </location>
</feature>
<protein>
    <submittedName>
        <fullName evidence="3">FHA domain-containing protein</fullName>
    </submittedName>
</protein>
<feature type="domain" description="FHA" evidence="1">
    <location>
        <begin position="33"/>
        <end position="88"/>
    </location>
</feature>
<comment type="caution">
    <text evidence="3">The sequence shown here is derived from an EMBL/GenBank/DDBJ whole genome shotgun (WGS) entry which is preliminary data.</text>
</comment>
<dbReference type="SMART" id="SM00065">
    <property type="entry name" value="GAF"/>
    <property type="match status" value="1"/>
</dbReference>
<dbReference type="SMART" id="SM00240">
    <property type="entry name" value="FHA"/>
    <property type="match status" value="1"/>
</dbReference>
<dbReference type="EMBL" id="WTVQ01000065">
    <property type="protein sequence ID" value="NMG77455.1"/>
    <property type="molecule type" value="Genomic_DNA"/>
</dbReference>
<dbReference type="Pfam" id="PF01966">
    <property type="entry name" value="HD"/>
    <property type="match status" value="1"/>
</dbReference>
<dbReference type="RefSeq" id="WP_169262585.1">
    <property type="nucleotide sequence ID" value="NZ_WTVQ01000065.1"/>
</dbReference>
<dbReference type="Gene3D" id="1.10.3210.10">
    <property type="entry name" value="Hypothetical protein af1432"/>
    <property type="match status" value="2"/>
</dbReference>
<dbReference type="Gene3D" id="2.60.200.20">
    <property type="match status" value="1"/>
</dbReference>
<dbReference type="SUPFAM" id="SSF55781">
    <property type="entry name" value="GAF domain-like"/>
    <property type="match status" value="1"/>
</dbReference>
<evidence type="ECO:0000259" key="2">
    <source>
        <dbReference type="PROSITE" id="PS51832"/>
    </source>
</evidence>
<dbReference type="Pfam" id="PF01590">
    <property type="entry name" value="GAF"/>
    <property type="match status" value="1"/>
</dbReference>
<organism evidence="3 4">
    <name type="scientific">Aromatoleum diolicum</name>
    <dbReference type="NCBI Taxonomy" id="75796"/>
    <lineage>
        <taxon>Bacteria</taxon>
        <taxon>Pseudomonadati</taxon>
        <taxon>Pseudomonadota</taxon>
        <taxon>Betaproteobacteria</taxon>
        <taxon>Rhodocyclales</taxon>
        <taxon>Rhodocyclaceae</taxon>
        <taxon>Aromatoleum</taxon>
    </lineage>
</organism>
<evidence type="ECO:0000313" key="3">
    <source>
        <dbReference type="EMBL" id="NMG77455.1"/>
    </source>
</evidence>
<dbReference type="InterPro" id="IPR029016">
    <property type="entry name" value="GAF-like_dom_sf"/>
</dbReference>
<dbReference type="CDD" id="cd00060">
    <property type="entry name" value="FHA"/>
    <property type="match status" value="1"/>
</dbReference>
<dbReference type="InterPro" id="IPR037522">
    <property type="entry name" value="HD_GYP_dom"/>
</dbReference>
<proteinExistence type="predicted"/>
<dbReference type="InterPro" id="IPR003607">
    <property type="entry name" value="HD/PDEase_dom"/>
</dbReference>
<dbReference type="PROSITE" id="PS50006">
    <property type="entry name" value="FHA_DOMAIN"/>
    <property type="match status" value="1"/>
</dbReference>
<dbReference type="InterPro" id="IPR000253">
    <property type="entry name" value="FHA_dom"/>
</dbReference>
<accession>A0ABX1QJJ5</accession>
<reference evidence="3 4" key="1">
    <citation type="submission" date="2019-12" db="EMBL/GenBank/DDBJ databases">
        <title>Comparative genomics gives insights into the taxonomy of the Azoarcus-Aromatoleum group and reveals separate origins of nif in the plant-associated Azoarcus and non-plant-associated Aromatoleum sub-groups.</title>
        <authorList>
            <person name="Lafos M."/>
            <person name="Maluk M."/>
            <person name="Batista M."/>
            <person name="Junghare M."/>
            <person name="Carmona M."/>
            <person name="Faoro H."/>
            <person name="Cruz L.M."/>
            <person name="Battistoni F."/>
            <person name="De Souza E."/>
            <person name="Pedrosa F."/>
            <person name="Chen W.-M."/>
            <person name="Poole P.S."/>
            <person name="Dixon R.A."/>
            <person name="James E.K."/>
        </authorList>
    </citation>
    <scope>NUCLEOTIDE SEQUENCE [LARGE SCALE GENOMIC DNA]</scope>
    <source>
        <strain evidence="3 4">22Lin</strain>
    </source>
</reference>
<dbReference type="InterPro" id="IPR003018">
    <property type="entry name" value="GAF"/>
</dbReference>
<dbReference type="SMART" id="SM00471">
    <property type="entry name" value="HDc"/>
    <property type="match status" value="1"/>
</dbReference>
<name>A0ABX1QJJ5_9RHOO</name>
<dbReference type="SUPFAM" id="SSF49879">
    <property type="entry name" value="SMAD/FHA domain"/>
    <property type="match status" value="1"/>
</dbReference>
<evidence type="ECO:0000313" key="4">
    <source>
        <dbReference type="Proteomes" id="UP000648984"/>
    </source>
</evidence>
<dbReference type="SUPFAM" id="SSF109604">
    <property type="entry name" value="HD-domain/PDEase-like"/>
    <property type="match status" value="2"/>
</dbReference>
<keyword evidence="4" id="KW-1185">Reference proteome</keyword>
<gene>
    <name evidence="3" type="ORF">GPA25_22135</name>
</gene>
<dbReference type="PANTHER" id="PTHR43155:SF2">
    <property type="entry name" value="CYCLIC DI-GMP PHOSPHODIESTERASE PA4108"/>
    <property type="match status" value="1"/>
</dbReference>
<dbReference type="InterPro" id="IPR006674">
    <property type="entry name" value="HD_domain"/>
</dbReference>
<evidence type="ECO:0000259" key="1">
    <source>
        <dbReference type="PROSITE" id="PS50006"/>
    </source>
</evidence>
<dbReference type="Pfam" id="PF00498">
    <property type="entry name" value="FHA"/>
    <property type="match status" value="1"/>
</dbReference>